<name>A0ABP8YV84_9MICO</name>
<dbReference type="Proteomes" id="UP001500121">
    <property type="component" value="Unassembled WGS sequence"/>
</dbReference>
<proteinExistence type="predicted"/>
<gene>
    <name evidence="2" type="ORF">GCM10025783_06720</name>
</gene>
<comment type="caution">
    <text evidence="2">The sequence shown here is derived from an EMBL/GenBank/DDBJ whole genome shotgun (WGS) entry which is preliminary data.</text>
</comment>
<dbReference type="Pfam" id="PF13398">
    <property type="entry name" value="Peptidase_M50B"/>
    <property type="match status" value="1"/>
</dbReference>
<keyword evidence="3" id="KW-1185">Reference proteome</keyword>
<feature type="transmembrane region" description="Helical" evidence="1">
    <location>
        <begin position="168"/>
        <end position="190"/>
    </location>
</feature>
<organism evidence="2 3">
    <name type="scientific">Amnibacterium soli</name>
    <dbReference type="NCBI Taxonomy" id="1282736"/>
    <lineage>
        <taxon>Bacteria</taxon>
        <taxon>Bacillati</taxon>
        <taxon>Actinomycetota</taxon>
        <taxon>Actinomycetes</taxon>
        <taxon>Micrococcales</taxon>
        <taxon>Microbacteriaceae</taxon>
        <taxon>Amnibacterium</taxon>
    </lineage>
</organism>
<dbReference type="RefSeq" id="WP_345479526.1">
    <property type="nucleotide sequence ID" value="NZ_BAABLP010000001.1"/>
</dbReference>
<feature type="transmembrane region" description="Helical" evidence="1">
    <location>
        <begin position="210"/>
        <end position="233"/>
    </location>
</feature>
<dbReference type="InterPro" id="IPR049500">
    <property type="entry name" value="Peptidase_M50B-like"/>
</dbReference>
<keyword evidence="1" id="KW-1133">Transmembrane helix</keyword>
<keyword evidence="1" id="KW-0812">Transmembrane</keyword>
<keyword evidence="1" id="KW-0472">Membrane</keyword>
<sequence>MTAGELLAELWGRATATSPVPGAVDLVGVVVVVGALLLLPTWPRLRHGITIVHEAGHGAAATLTRRRLAGIRLHSDTSGLTVSVGRPRGPGMVLTLLAGYPAPSAAGVLIAWAVAAGHAPAALWGALVLLLLVLVQIRNWFGLWSVLVAGVLVGAATWFADPAWRMRVALALAALLVLGGLRAVVELPAARRGDGASDADQLARVTRVPVGVWLLLFVLLALAGTAGAGALLVGPLR</sequence>
<accession>A0ABP8YV84</accession>
<reference evidence="3" key="1">
    <citation type="journal article" date="2019" name="Int. J. Syst. Evol. Microbiol.">
        <title>The Global Catalogue of Microorganisms (GCM) 10K type strain sequencing project: providing services to taxonomists for standard genome sequencing and annotation.</title>
        <authorList>
            <consortium name="The Broad Institute Genomics Platform"/>
            <consortium name="The Broad Institute Genome Sequencing Center for Infectious Disease"/>
            <person name="Wu L."/>
            <person name="Ma J."/>
        </authorList>
    </citation>
    <scope>NUCLEOTIDE SEQUENCE [LARGE SCALE GENOMIC DNA]</scope>
    <source>
        <strain evidence="3">JCM 19015</strain>
    </source>
</reference>
<evidence type="ECO:0000313" key="3">
    <source>
        <dbReference type="Proteomes" id="UP001500121"/>
    </source>
</evidence>
<feature type="transmembrane region" description="Helical" evidence="1">
    <location>
        <begin position="20"/>
        <end position="39"/>
    </location>
</feature>
<evidence type="ECO:0000313" key="2">
    <source>
        <dbReference type="EMBL" id="GAA4738703.1"/>
    </source>
</evidence>
<dbReference type="EMBL" id="BAABLP010000001">
    <property type="protein sequence ID" value="GAA4738703.1"/>
    <property type="molecule type" value="Genomic_DNA"/>
</dbReference>
<protein>
    <recommendedName>
        <fullName evidence="4">M50 family peptidase</fullName>
    </recommendedName>
</protein>
<feature type="transmembrane region" description="Helical" evidence="1">
    <location>
        <begin position="141"/>
        <end position="161"/>
    </location>
</feature>
<evidence type="ECO:0000256" key="1">
    <source>
        <dbReference type="SAM" id="Phobius"/>
    </source>
</evidence>
<feature type="transmembrane region" description="Helical" evidence="1">
    <location>
        <begin position="109"/>
        <end position="135"/>
    </location>
</feature>
<evidence type="ECO:0008006" key="4">
    <source>
        <dbReference type="Google" id="ProtNLM"/>
    </source>
</evidence>